<dbReference type="Proteomes" id="UP000623269">
    <property type="component" value="Unassembled WGS sequence"/>
</dbReference>
<keyword evidence="3" id="KW-1185">Reference proteome</keyword>
<reference evidence="2" key="1">
    <citation type="submission" date="2020-12" db="EMBL/GenBank/DDBJ databases">
        <title>M. sibirica DSM 26468T genome.</title>
        <authorList>
            <person name="Thieme N."/>
            <person name="Rettenmaier R."/>
            <person name="Zverlov V."/>
            <person name="Liebl W."/>
        </authorList>
    </citation>
    <scope>NUCLEOTIDE SEQUENCE</scope>
    <source>
        <strain evidence="2">DSM 26468</strain>
    </source>
</reference>
<gene>
    <name evidence="2" type="ORF">I5677_02875</name>
</gene>
<evidence type="ECO:0000313" key="2">
    <source>
        <dbReference type="EMBL" id="MBH1939837.1"/>
    </source>
</evidence>
<comment type="caution">
    <text evidence="2">The sequence shown here is derived from an EMBL/GenBank/DDBJ whole genome shotgun (WGS) entry which is preliminary data.</text>
</comment>
<accession>A0A8J7KW27</accession>
<feature type="signal peptide" evidence="1">
    <location>
        <begin position="1"/>
        <end position="24"/>
    </location>
</feature>
<dbReference type="RefSeq" id="WP_197660062.1">
    <property type="nucleotide sequence ID" value="NZ_JAEAGR010000002.1"/>
</dbReference>
<evidence type="ECO:0000313" key="3">
    <source>
        <dbReference type="Proteomes" id="UP000623269"/>
    </source>
</evidence>
<protein>
    <submittedName>
        <fullName evidence="2">Uncharacterized protein</fullName>
    </submittedName>
</protein>
<feature type="chain" id="PRO_5035236730" evidence="1">
    <location>
        <begin position="25"/>
        <end position="119"/>
    </location>
</feature>
<proteinExistence type="predicted"/>
<name>A0A8J7KW27_9FIRM</name>
<dbReference type="AlphaFoldDB" id="A0A8J7KW27"/>
<organism evidence="2 3">
    <name type="scientific">Mobilitalea sibirica</name>
    <dbReference type="NCBI Taxonomy" id="1462919"/>
    <lineage>
        <taxon>Bacteria</taxon>
        <taxon>Bacillati</taxon>
        <taxon>Bacillota</taxon>
        <taxon>Clostridia</taxon>
        <taxon>Lachnospirales</taxon>
        <taxon>Lachnospiraceae</taxon>
        <taxon>Mobilitalea</taxon>
    </lineage>
</organism>
<keyword evidence="1" id="KW-0732">Signal</keyword>
<dbReference type="EMBL" id="JAEAGR010000002">
    <property type="protein sequence ID" value="MBH1939837.1"/>
    <property type="molecule type" value="Genomic_DNA"/>
</dbReference>
<sequence length="119" mass="13545">MMLRKLIIGAALVLALGTTTIAFARERGSQRQNYRPSVNSMYDMMEQYGYGELAKEIKDGNYSAMDDFMNNLSDEDYQKMIDLMREYGYGNMASMMERIDKEDMISMHNAMGGGAGCFR</sequence>
<evidence type="ECO:0000256" key="1">
    <source>
        <dbReference type="SAM" id="SignalP"/>
    </source>
</evidence>